<evidence type="ECO:0000313" key="1">
    <source>
        <dbReference type="EMBL" id="KZP15162.1"/>
    </source>
</evidence>
<reference evidence="1 2" key="1">
    <citation type="journal article" date="2016" name="Mol. Biol. Evol.">
        <title>Comparative Genomics of Early-Diverging Mushroom-Forming Fungi Provides Insights into the Origins of Lignocellulose Decay Capabilities.</title>
        <authorList>
            <person name="Nagy L.G."/>
            <person name="Riley R."/>
            <person name="Tritt A."/>
            <person name="Adam C."/>
            <person name="Daum C."/>
            <person name="Floudas D."/>
            <person name="Sun H."/>
            <person name="Yadav J.S."/>
            <person name="Pangilinan J."/>
            <person name="Larsson K.H."/>
            <person name="Matsuura K."/>
            <person name="Barry K."/>
            <person name="Labutti K."/>
            <person name="Kuo R."/>
            <person name="Ohm R.A."/>
            <person name="Bhattacharya S.S."/>
            <person name="Shirouzu T."/>
            <person name="Yoshinaga Y."/>
            <person name="Martin F.M."/>
            <person name="Grigoriev I.V."/>
            <person name="Hibbett D.S."/>
        </authorList>
    </citation>
    <scope>NUCLEOTIDE SEQUENCE [LARGE SCALE GENOMIC DNA]</scope>
    <source>
        <strain evidence="1 2">CBS 109695</strain>
    </source>
</reference>
<protein>
    <submittedName>
        <fullName evidence="1">Uncharacterized protein</fullName>
    </submittedName>
</protein>
<name>A0A166DX86_9AGAM</name>
<sequence length="308" mass="34166">MSFSIHNGSAEDSEEKLFPMFNTYVTIKLDPVQTVEILEDEEAIAVALNAVSKVYVGYVADDGYWDDDGNDDDEEDYRPYKIQLLRSGLPSSSPDEHIDKHMCMPVLPNTDHPTRQSLEPSKPLPDTWKNCYLASFEAAILRIPISRANDDLAVTMPFDAGFAHGCAVGADRRRQKELSDAHHTRNLVPMVDFPLRVSGEANSHADAIPSHSVSSPTRTSIVSVPVERKSKPVPPPIAILSYDITSVPTLADPQDLLAEIKFIKNLYKEARTRALARTARAIAEAKKLDDATFALPRFAQRLKPTLTQ</sequence>
<gene>
    <name evidence="1" type="ORF">FIBSPDRAFT_896060</name>
</gene>
<organism evidence="1 2">
    <name type="scientific">Athelia psychrophila</name>
    <dbReference type="NCBI Taxonomy" id="1759441"/>
    <lineage>
        <taxon>Eukaryota</taxon>
        <taxon>Fungi</taxon>
        <taxon>Dikarya</taxon>
        <taxon>Basidiomycota</taxon>
        <taxon>Agaricomycotina</taxon>
        <taxon>Agaricomycetes</taxon>
        <taxon>Agaricomycetidae</taxon>
        <taxon>Atheliales</taxon>
        <taxon>Atheliaceae</taxon>
        <taxon>Athelia</taxon>
    </lineage>
</organism>
<evidence type="ECO:0000313" key="2">
    <source>
        <dbReference type="Proteomes" id="UP000076532"/>
    </source>
</evidence>
<dbReference type="Proteomes" id="UP000076532">
    <property type="component" value="Unassembled WGS sequence"/>
</dbReference>
<dbReference type="AlphaFoldDB" id="A0A166DX86"/>
<proteinExistence type="predicted"/>
<accession>A0A166DX86</accession>
<dbReference type="OrthoDB" id="3053346at2759"/>
<dbReference type="EMBL" id="KV417608">
    <property type="protein sequence ID" value="KZP15162.1"/>
    <property type="molecule type" value="Genomic_DNA"/>
</dbReference>
<keyword evidence="2" id="KW-1185">Reference proteome</keyword>